<keyword evidence="1" id="KW-0472">Membrane</keyword>
<proteinExistence type="predicted"/>
<sequence>MKIKLNRKLGKTKAKIFALTSLSIKNMTWLFLGLLVGTQLMMAGVELLVWGETFQHWGDSISFIVIASAYFYYSNALGEFLLDLHLNAEVEY</sequence>
<comment type="caution">
    <text evidence="2">The sequence shown here is derived from an EMBL/GenBank/DDBJ whole genome shotgun (WGS) entry which is preliminary data.</text>
</comment>
<keyword evidence="3" id="KW-1185">Reference proteome</keyword>
<dbReference type="EMBL" id="QZEI01000009">
    <property type="protein sequence ID" value="RLV60959.1"/>
    <property type="molecule type" value="Genomic_DNA"/>
</dbReference>
<feature type="transmembrane region" description="Helical" evidence="1">
    <location>
        <begin position="56"/>
        <end position="73"/>
    </location>
</feature>
<accession>A0A3L8Q1J8</accession>
<evidence type="ECO:0000313" key="3">
    <source>
        <dbReference type="Proteomes" id="UP000281474"/>
    </source>
</evidence>
<keyword evidence="1" id="KW-1133">Transmembrane helix</keyword>
<evidence type="ECO:0000313" key="2">
    <source>
        <dbReference type="EMBL" id="RLV60959.1"/>
    </source>
</evidence>
<feature type="transmembrane region" description="Helical" evidence="1">
    <location>
        <begin position="29"/>
        <end position="50"/>
    </location>
</feature>
<organism evidence="2 3">
    <name type="scientific">Parashewanella curva</name>
    <dbReference type="NCBI Taxonomy" id="2338552"/>
    <lineage>
        <taxon>Bacteria</taxon>
        <taxon>Pseudomonadati</taxon>
        <taxon>Pseudomonadota</taxon>
        <taxon>Gammaproteobacteria</taxon>
        <taxon>Alteromonadales</taxon>
        <taxon>Shewanellaceae</taxon>
        <taxon>Parashewanella</taxon>
    </lineage>
</organism>
<reference evidence="2 3" key="1">
    <citation type="submission" date="2018-09" db="EMBL/GenBank/DDBJ databases">
        <title>Phylogeny of the Shewanellaceae, and recommendation for two new genera, Pseudoshewanella and Parashewanella.</title>
        <authorList>
            <person name="Wang G."/>
        </authorList>
    </citation>
    <scope>NUCLEOTIDE SEQUENCE [LARGE SCALE GENOMIC DNA]</scope>
    <source>
        <strain evidence="2 3">C51</strain>
    </source>
</reference>
<dbReference type="RefSeq" id="WP_121837644.1">
    <property type="nucleotide sequence ID" value="NZ_ML014758.1"/>
</dbReference>
<dbReference type="Proteomes" id="UP000281474">
    <property type="component" value="Unassembled WGS sequence"/>
</dbReference>
<name>A0A3L8Q1J8_9GAMM</name>
<dbReference type="OrthoDB" id="9950109at2"/>
<gene>
    <name evidence="2" type="ORF">D5018_03715</name>
</gene>
<keyword evidence="1" id="KW-0812">Transmembrane</keyword>
<evidence type="ECO:0000256" key="1">
    <source>
        <dbReference type="SAM" id="Phobius"/>
    </source>
</evidence>
<protein>
    <submittedName>
        <fullName evidence="2">Uncharacterized protein</fullName>
    </submittedName>
</protein>
<dbReference type="AlphaFoldDB" id="A0A3L8Q1J8"/>